<keyword evidence="5" id="KW-0808">Transferase</keyword>
<organism evidence="15 16">
    <name type="scientific">Kribbella lupini</name>
    <dbReference type="NCBI Taxonomy" id="291602"/>
    <lineage>
        <taxon>Bacteria</taxon>
        <taxon>Bacillati</taxon>
        <taxon>Actinomycetota</taxon>
        <taxon>Actinomycetes</taxon>
        <taxon>Propionibacteriales</taxon>
        <taxon>Kribbellaceae</taxon>
        <taxon>Kribbella</taxon>
    </lineage>
</organism>
<reference evidence="16" key="1">
    <citation type="journal article" date="2019" name="Int. J. Syst. Evol. Microbiol.">
        <title>The Global Catalogue of Microorganisms (GCM) 10K type strain sequencing project: providing services to taxonomists for standard genome sequencing and annotation.</title>
        <authorList>
            <consortium name="The Broad Institute Genomics Platform"/>
            <consortium name="The Broad Institute Genome Sequencing Center for Infectious Disease"/>
            <person name="Wu L."/>
            <person name="Ma J."/>
        </authorList>
    </citation>
    <scope>NUCLEOTIDE SEQUENCE [LARGE SCALE GENOMIC DNA]</scope>
    <source>
        <strain evidence="16">JCM 14303</strain>
    </source>
</reference>
<dbReference type="Pfam" id="PF02518">
    <property type="entry name" value="HATPase_c"/>
    <property type="match status" value="1"/>
</dbReference>
<dbReference type="Gene3D" id="6.10.340.10">
    <property type="match status" value="1"/>
</dbReference>
<evidence type="ECO:0000259" key="14">
    <source>
        <dbReference type="PROSITE" id="PS50885"/>
    </source>
</evidence>
<dbReference type="Proteomes" id="UP001500363">
    <property type="component" value="Unassembled WGS sequence"/>
</dbReference>
<keyword evidence="7 15" id="KW-0418">Kinase</keyword>
<keyword evidence="10 12" id="KW-0472">Membrane</keyword>
<dbReference type="CDD" id="cd00075">
    <property type="entry name" value="HATPase"/>
    <property type="match status" value="1"/>
</dbReference>
<feature type="domain" description="Histidine kinase" evidence="13">
    <location>
        <begin position="322"/>
        <end position="536"/>
    </location>
</feature>
<dbReference type="EMBL" id="BAAANC010000001">
    <property type="protein sequence ID" value="GAA1518684.1"/>
    <property type="molecule type" value="Genomic_DNA"/>
</dbReference>
<keyword evidence="16" id="KW-1185">Reference proteome</keyword>
<dbReference type="InterPro" id="IPR003660">
    <property type="entry name" value="HAMP_dom"/>
</dbReference>
<dbReference type="PRINTS" id="PR00344">
    <property type="entry name" value="BCTRLSENSOR"/>
</dbReference>
<evidence type="ECO:0000259" key="13">
    <source>
        <dbReference type="PROSITE" id="PS50109"/>
    </source>
</evidence>
<dbReference type="SMART" id="SM00387">
    <property type="entry name" value="HATPase_c"/>
    <property type="match status" value="1"/>
</dbReference>
<evidence type="ECO:0000256" key="3">
    <source>
        <dbReference type="ARBA" id="ARBA00012438"/>
    </source>
</evidence>
<evidence type="ECO:0000256" key="10">
    <source>
        <dbReference type="ARBA" id="ARBA00023136"/>
    </source>
</evidence>
<dbReference type="InterPro" id="IPR005467">
    <property type="entry name" value="His_kinase_dom"/>
</dbReference>
<gene>
    <name evidence="15" type="primary">phoR</name>
    <name evidence="15" type="ORF">GCM10009741_18150</name>
</gene>
<keyword evidence="6 12" id="KW-0812">Transmembrane</keyword>
<dbReference type="SMART" id="SM00304">
    <property type="entry name" value="HAMP"/>
    <property type="match status" value="1"/>
</dbReference>
<dbReference type="InterPro" id="IPR003661">
    <property type="entry name" value="HisK_dim/P_dom"/>
</dbReference>
<evidence type="ECO:0000256" key="2">
    <source>
        <dbReference type="ARBA" id="ARBA00004236"/>
    </source>
</evidence>
<dbReference type="PANTHER" id="PTHR45436">
    <property type="entry name" value="SENSOR HISTIDINE KINASE YKOH"/>
    <property type="match status" value="1"/>
</dbReference>
<feature type="region of interest" description="Disordered" evidence="11">
    <location>
        <begin position="261"/>
        <end position="316"/>
    </location>
</feature>
<dbReference type="CDD" id="cd00082">
    <property type="entry name" value="HisKA"/>
    <property type="match status" value="1"/>
</dbReference>
<dbReference type="GO" id="GO:0016301">
    <property type="term" value="F:kinase activity"/>
    <property type="evidence" value="ECO:0007669"/>
    <property type="project" value="UniProtKB-KW"/>
</dbReference>
<proteinExistence type="predicted"/>
<dbReference type="InterPro" id="IPR036890">
    <property type="entry name" value="HATPase_C_sf"/>
</dbReference>
<dbReference type="PROSITE" id="PS50885">
    <property type="entry name" value="HAMP"/>
    <property type="match status" value="1"/>
</dbReference>
<comment type="catalytic activity">
    <reaction evidence="1">
        <text>ATP + protein L-histidine = ADP + protein N-phospho-L-histidine.</text>
        <dbReference type="EC" id="2.7.13.3"/>
    </reaction>
</comment>
<dbReference type="CDD" id="cd06225">
    <property type="entry name" value="HAMP"/>
    <property type="match status" value="1"/>
</dbReference>
<sequence length="536" mass="58209">MVGLTAWRGHRRLTERYPLRVTIVLVLLTLVTAALLASGLVATTIMRGYLIDRVDTQLADASRQIVNRPAPRPFEGRLGPPRLPSAFVVQEFLPDGTETKDGPIREPLREGEGQPALPTLTLAQVVAKGNHAFNTEAKTGGETWRVLAVPLKSGDGYLMIGQSLSDMDHTIEQLVGVQIAAGVILLVLLAGVGTYVVRRSLRGLEDVEHTAVAIAGGDLSRRVPQRDPRTEVGRLSLALNQMLGQIETAFAQRTASEFAARRSEESARRSAELARQSEETARRSEEAAKQSEEIARQSEEDARRSEEHARQSEDRMRRFVADASHELRTPLTSIRGFAELTRQRGGAMEPATMKRIEDEAKRMGLLVDDLLLLARLDQQRPLQYQAVDLLTLAGDAVHDVEAVQPERAISLRILPNSGAPVVQGDEARLRQVLGNLVSNALHHTPIEAPVTVSVGTRDGRAVLEVADTGQGLSDEQKARVFERFYRADSARTRVTGGSGLGLSIVAALVAAHRGEVTVTDTPGGGATFTVTLPLID</sequence>
<feature type="transmembrane region" description="Helical" evidence="12">
    <location>
        <begin position="21"/>
        <end position="46"/>
    </location>
</feature>
<dbReference type="SMART" id="SM00388">
    <property type="entry name" value="HisKA"/>
    <property type="match status" value="1"/>
</dbReference>
<keyword evidence="4" id="KW-0597">Phosphoprotein</keyword>
<dbReference type="InterPro" id="IPR050428">
    <property type="entry name" value="TCS_sensor_his_kinase"/>
</dbReference>
<evidence type="ECO:0000256" key="6">
    <source>
        <dbReference type="ARBA" id="ARBA00022692"/>
    </source>
</evidence>
<dbReference type="InterPro" id="IPR003594">
    <property type="entry name" value="HATPase_dom"/>
</dbReference>
<evidence type="ECO:0000256" key="11">
    <source>
        <dbReference type="SAM" id="MobiDB-lite"/>
    </source>
</evidence>
<evidence type="ECO:0000256" key="5">
    <source>
        <dbReference type="ARBA" id="ARBA00022679"/>
    </source>
</evidence>
<dbReference type="PROSITE" id="PS50109">
    <property type="entry name" value="HIS_KIN"/>
    <property type="match status" value="1"/>
</dbReference>
<dbReference type="SUPFAM" id="SSF55874">
    <property type="entry name" value="ATPase domain of HSP90 chaperone/DNA topoisomerase II/histidine kinase"/>
    <property type="match status" value="1"/>
</dbReference>
<evidence type="ECO:0000256" key="9">
    <source>
        <dbReference type="ARBA" id="ARBA00023012"/>
    </source>
</evidence>
<accession>A0ABN2AHW5</accession>
<dbReference type="Pfam" id="PF00512">
    <property type="entry name" value="HisKA"/>
    <property type="match status" value="1"/>
</dbReference>
<dbReference type="InterPro" id="IPR036097">
    <property type="entry name" value="HisK_dim/P_sf"/>
</dbReference>
<evidence type="ECO:0000256" key="8">
    <source>
        <dbReference type="ARBA" id="ARBA00022989"/>
    </source>
</evidence>
<dbReference type="Gene3D" id="6.10.250.1010">
    <property type="match status" value="1"/>
</dbReference>
<dbReference type="Gene3D" id="1.10.287.130">
    <property type="match status" value="1"/>
</dbReference>
<keyword evidence="8 12" id="KW-1133">Transmembrane helix</keyword>
<dbReference type="Pfam" id="PF00672">
    <property type="entry name" value="HAMP"/>
    <property type="match status" value="1"/>
</dbReference>
<keyword evidence="9" id="KW-0902">Two-component regulatory system</keyword>
<comment type="subcellular location">
    <subcellularLocation>
        <location evidence="2">Cell membrane</location>
    </subcellularLocation>
</comment>
<feature type="transmembrane region" description="Helical" evidence="12">
    <location>
        <begin position="175"/>
        <end position="197"/>
    </location>
</feature>
<evidence type="ECO:0000313" key="16">
    <source>
        <dbReference type="Proteomes" id="UP001500363"/>
    </source>
</evidence>
<dbReference type="SUPFAM" id="SSF158472">
    <property type="entry name" value="HAMP domain-like"/>
    <property type="match status" value="1"/>
</dbReference>
<name>A0ABN2AHW5_9ACTN</name>
<dbReference type="EC" id="2.7.13.3" evidence="3"/>
<comment type="caution">
    <text evidence="15">The sequence shown here is derived from an EMBL/GenBank/DDBJ whole genome shotgun (WGS) entry which is preliminary data.</text>
</comment>
<protein>
    <recommendedName>
        <fullName evidence="3">histidine kinase</fullName>
        <ecNumber evidence="3">2.7.13.3</ecNumber>
    </recommendedName>
</protein>
<feature type="domain" description="HAMP" evidence="14">
    <location>
        <begin position="198"/>
        <end position="251"/>
    </location>
</feature>
<dbReference type="InterPro" id="IPR004358">
    <property type="entry name" value="Sig_transdc_His_kin-like_C"/>
</dbReference>
<evidence type="ECO:0000256" key="12">
    <source>
        <dbReference type="SAM" id="Phobius"/>
    </source>
</evidence>
<dbReference type="SUPFAM" id="SSF47384">
    <property type="entry name" value="Homodimeric domain of signal transducing histidine kinase"/>
    <property type="match status" value="1"/>
</dbReference>
<evidence type="ECO:0000256" key="4">
    <source>
        <dbReference type="ARBA" id="ARBA00022553"/>
    </source>
</evidence>
<evidence type="ECO:0000313" key="15">
    <source>
        <dbReference type="EMBL" id="GAA1518684.1"/>
    </source>
</evidence>
<evidence type="ECO:0000256" key="1">
    <source>
        <dbReference type="ARBA" id="ARBA00000085"/>
    </source>
</evidence>
<dbReference type="Gene3D" id="3.30.565.10">
    <property type="entry name" value="Histidine kinase-like ATPase, C-terminal domain"/>
    <property type="match status" value="1"/>
</dbReference>
<evidence type="ECO:0000256" key="7">
    <source>
        <dbReference type="ARBA" id="ARBA00022777"/>
    </source>
</evidence>
<dbReference type="RefSeq" id="WP_344171922.1">
    <property type="nucleotide sequence ID" value="NZ_BAAANC010000001.1"/>
</dbReference>
<dbReference type="PANTHER" id="PTHR45436:SF5">
    <property type="entry name" value="SENSOR HISTIDINE KINASE TRCS"/>
    <property type="match status" value="1"/>
</dbReference>